<dbReference type="Pfam" id="PF10551">
    <property type="entry name" value="MULE"/>
    <property type="match status" value="1"/>
</dbReference>
<gene>
    <name evidence="2" type="ORF">g.44085</name>
</gene>
<reference evidence="2" key="1">
    <citation type="submission" date="2018-04" db="EMBL/GenBank/DDBJ databases">
        <title>Transcriptome of Schizaphis graminum biotype I.</title>
        <authorList>
            <person name="Scully E.D."/>
            <person name="Geib S.M."/>
            <person name="Palmer N.A."/>
            <person name="Koch K."/>
            <person name="Bradshaw J."/>
            <person name="Heng-Moss T."/>
            <person name="Sarath G."/>
        </authorList>
    </citation>
    <scope>NUCLEOTIDE SEQUENCE</scope>
</reference>
<evidence type="ECO:0000313" key="2">
    <source>
        <dbReference type="EMBL" id="MBY30660.1"/>
    </source>
</evidence>
<sequence length="406" mass="46895">MSCVIKCVATIHNKVMLNVNNYEFMLNKQITRKRDNTKVYYWICSKKCGVTFRTIVVNNEHIKDNSCILKEHSHGPDPIKTECKKIKENIKKAAKDHKDPHKIYQEQISGAPLIISSQITKNMSKLLIKRQRKGKLTEPCSLRDLNLPPELRKTLSGQEFYIKDIGSDTDKIIILSTIENLRYLSESQFWLADGTFKSCPGLFKQIYTIHGNIKKGNGTICVPLVFSLMVKQTENAYRTMFLELNNFALENDIHLTRNFNLEIITDFEKAAINAINYVFPSAFHSACFFHFSQNIYRHIQKEGLATKYIEDFNFNLLCRHLPALAFLPITKVIEGWEKIKPLFSNDDREQKLLEYFESTYIGKPFMRLRGQTRKPPMFSSELWSVAASVEVELPRTVTLLNHGTVA</sequence>
<name>A0A2S2PMI1_SCHGA</name>
<proteinExistence type="predicted"/>
<organism evidence="2">
    <name type="scientific">Schizaphis graminum</name>
    <name type="common">Green bug aphid</name>
    <dbReference type="NCBI Taxonomy" id="13262"/>
    <lineage>
        <taxon>Eukaryota</taxon>
        <taxon>Metazoa</taxon>
        <taxon>Ecdysozoa</taxon>
        <taxon>Arthropoda</taxon>
        <taxon>Hexapoda</taxon>
        <taxon>Insecta</taxon>
        <taxon>Pterygota</taxon>
        <taxon>Neoptera</taxon>
        <taxon>Paraneoptera</taxon>
        <taxon>Hemiptera</taxon>
        <taxon>Sternorrhyncha</taxon>
        <taxon>Aphidomorpha</taxon>
        <taxon>Aphidoidea</taxon>
        <taxon>Aphididae</taxon>
        <taxon>Aphidini</taxon>
        <taxon>Schizaphis</taxon>
    </lineage>
</organism>
<feature type="domain" description="MULE transposase" evidence="1">
    <location>
        <begin position="190"/>
        <end position="294"/>
    </location>
</feature>
<protein>
    <recommendedName>
        <fullName evidence="1">MULE transposase domain-containing protein</fullName>
    </recommendedName>
</protein>
<dbReference type="Gene3D" id="2.20.25.240">
    <property type="match status" value="1"/>
</dbReference>
<dbReference type="AlphaFoldDB" id="A0A2S2PMI1"/>
<dbReference type="EMBL" id="GGMR01018041">
    <property type="protein sequence ID" value="MBY30660.1"/>
    <property type="molecule type" value="Transcribed_RNA"/>
</dbReference>
<accession>A0A2S2PMI1</accession>
<evidence type="ECO:0000259" key="1">
    <source>
        <dbReference type="Pfam" id="PF10551"/>
    </source>
</evidence>
<dbReference type="InterPro" id="IPR018289">
    <property type="entry name" value="MULE_transposase_dom"/>
</dbReference>